<dbReference type="SMART" id="SM01006">
    <property type="entry name" value="AlcB"/>
    <property type="match status" value="1"/>
</dbReference>
<sequence length="792" mass="90125">MDHVTLQSPLLGQISFKPFLPDHDSSLLHSWLTQPYAKFWGMENASIDEVKAFYSTLINSGHETAYLGYINGTAQFLIEIYDVSQHEIASHIDITAGDIGFHILLAPNTHPIRGFSHDVMQHCMQFIFDEYHATRILVEPDCHNHKVHTLNLSVGFRHLKTVRLKQKQALLGELTKTAFNHSKQYANHLNSSIQLNHSSPDATQFASHIKTTHWQKANQQLIVKMITEFSHERLITPFELSTGSYLLTNSNEQVTYHFSAKQLPLDHLMIDASSLVKTNNQGEQQALDALAFLLEFASKLGLADQQLATYLEEVSSTLSSACYKYAKRSFTASELVHQSFQTVESEMTHGHPSFIANNGRIGFDATDFHQYAPEAASPIQIIWLAGAKTHTAFNAINDINYQSLIDSQLDLSEQLFFEKRLAEKGLLLDDYYLIPVHPWQWENKLVHLYTRELANNTLVCLGAGFDKYLPQQSIRTLFNLSKPNNYYVKVALSILNMGFMRGLSAKYMAVTPAINQWVYDLVLNDTTLSSLNFVPLRELATLGFSGSHYEDCQLGDTPYKKMIAALWRDNPTNLIDNSEQLATMASLLHQDNNGNSYIVAKINASKRSPEAWLKAYLKAYLIPLLHCFYKYKLVFMPHGENLILRFKDHVPVGVFMKDIGEEVCVLNSQDELPEEIARITITMPKELELLSIFTDVFDCIFRYMVPLLAQENCLTPKQFWQLVATEIKQYQAAHPELSERFAQYDIFCDEFELSCLNRLQLKNNKQMVDLTDPANSLQFAGKLANPIALFKD</sequence>
<dbReference type="GO" id="GO:0019290">
    <property type="term" value="P:siderophore biosynthetic process"/>
    <property type="evidence" value="ECO:0007669"/>
    <property type="project" value="InterPro"/>
</dbReference>
<dbReference type="SUPFAM" id="SSF55729">
    <property type="entry name" value="Acyl-CoA N-acyltransferases (Nat)"/>
    <property type="match status" value="1"/>
</dbReference>
<dbReference type="EMBL" id="CP009889">
    <property type="protein sequence ID" value="AIY67723.1"/>
    <property type="molecule type" value="Genomic_DNA"/>
</dbReference>
<dbReference type="AlphaFoldDB" id="A0A0A7EMF3"/>
<dbReference type="Gene3D" id="6.10.250.3370">
    <property type="match status" value="1"/>
</dbReference>
<organism evidence="3 4">
    <name type="scientific">Pseudoalteromonas piratica</name>
    <dbReference type="NCBI Taxonomy" id="1348114"/>
    <lineage>
        <taxon>Bacteria</taxon>
        <taxon>Pseudomonadati</taxon>
        <taxon>Pseudomonadota</taxon>
        <taxon>Gammaproteobacteria</taxon>
        <taxon>Alteromonadales</taxon>
        <taxon>Pseudoalteromonadaceae</taxon>
        <taxon>Pseudoalteromonas</taxon>
    </lineage>
</organism>
<keyword evidence="4" id="KW-1185">Reference proteome</keyword>
<dbReference type="InterPro" id="IPR016181">
    <property type="entry name" value="Acyl_CoA_acyltransferase"/>
</dbReference>
<dbReference type="eggNOG" id="COG4264">
    <property type="taxonomic scope" value="Bacteria"/>
</dbReference>
<dbReference type="InterPro" id="IPR019432">
    <property type="entry name" value="Acyltransferase_MbtK/IucB-like"/>
</dbReference>
<proteinExistence type="predicted"/>
<evidence type="ECO:0000256" key="1">
    <source>
        <dbReference type="ARBA" id="ARBA00004924"/>
    </source>
</evidence>
<dbReference type="GO" id="GO:0016746">
    <property type="term" value="F:acyltransferase activity"/>
    <property type="evidence" value="ECO:0007669"/>
    <property type="project" value="InterPro"/>
</dbReference>
<evidence type="ECO:0000313" key="3">
    <source>
        <dbReference type="EMBL" id="AIY67723.1"/>
    </source>
</evidence>
<dbReference type="InterPro" id="IPR007310">
    <property type="entry name" value="Aerobactin_biosyn_IucA/IucC_N"/>
</dbReference>
<dbReference type="PANTHER" id="PTHR34384">
    <property type="entry name" value="L-2,3-DIAMINOPROPANOATE--CITRATE LIGASE"/>
    <property type="match status" value="1"/>
</dbReference>
<dbReference type="PANTHER" id="PTHR34384:SF6">
    <property type="entry name" value="STAPHYLOFERRIN B SYNTHASE"/>
    <property type="match status" value="1"/>
</dbReference>
<dbReference type="Gene3D" id="3.40.630.30">
    <property type="match status" value="1"/>
</dbReference>
<dbReference type="Gene3D" id="1.10.510.40">
    <property type="match status" value="1"/>
</dbReference>
<gene>
    <name evidence="3" type="ORF">OM33_21435</name>
</gene>
<accession>A0A0A7EMF3</accession>
<comment type="pathway">
    <text evidence="1">Siderophore biosynthesis.</text>
</comment>
<dbReference type="InterPro" id="IPR037455">
    <property type="entry name" value="LucA/IucC-like"/>
</dbReference>
<protein>
    <recommendedName>
        <fullName evidence="2">Acyltransferase MbtK/IucB-like conserved domain-containing protein</fullName>
    </recommendedName>
</protein>
<evidence type="ECO:0000313" key="4">
    <source>
        <dbReference type="Proteomes" id="UP000030341"/>
    </source>
</evidence>
<dbReference type="InterPro" id="IPR022770">
    <property type="entry name" value="IucA/IucC-like_C"/>
</dbReference>
<dbReference type="STRING" id="1348114.OM33_21435"/>
<dbReference type="Pfam" id="PF06276">
    <property type="entry name" value="FhuF"/>
    <property type="match status" value="1"/>
</dbReference>
<dbReference type="HOGENOM" id="CLU_018524_1_1_6"/>
<dbReference type="KEGG" id="pseo:OM33_21435"/>
<feature type="domain" description="Acyltransferase MbtK/IucB-like conserved" evidence="2">
    <location>
        <begin position="17"/>
        <end position="64"/>
    </location>
</feature>
<evidence type="ECO:0000259" key="2">
    <source>
        <dbReference type="SMART" id="SM01006"/>
    </source>
</evidence>
<dbReference type="Proteomes" id="UP000030341">
    <property type="component" value="Chromosome 2"/>
</dbReference>
<dbReference type="Gene3D" id="3.30.310.280">
    <property type="match status" value="1"/>
</dbReference>
<dbReference type="GO" id="GO:0016881">
    <property type="term" value="F:acid-amino acid ligase activity"/>
    <property type="evidence" value="ECO:0007669"/>
    <property type="project" value="UniProtKB-ARBA"/>
</dbReference>
<dbReference type="Pfam" id="PF13523">
    <property type="entry name" value="Acetyltransf_8"/>
    <property type="match status" value="1"/>
</dbReference>
<name>A0A0A7EMF3_9GAMM</name>
<reference evidence="3 4" key="1">
    <citation type="submission" date="2014-11" db="EMBL/GenBank/DDBJ databases">
        <title>Complete Genome Sequence of Pseudoalteromonas sp. Strain OCN003 Isolated from Kaneohe Bay, Oahu, Hawaii.</title>
        <authorList>
            <person name="Beurmann S."/>
            <person name="Videau P."/>
            <person name="Ushijima B."/>
            <person name="Smith A.M."/>
            <person name="Aeby G.S."/>
            <person name="Callahan S.M."/>
            <person name="Belcaid M."/>
        </authorList>
    </citation>
    <scope>NUCLEOTIDE SEQUENCE [LARGE SCALE GENOMIC DNA]</scope>
    <source>
        <strain evidence="3 4">OCN003</strain>
    </source>
</reference>
<dbReference type="Pfam" id="PF04183">
    <property type="entry name" value="IucA_IucC"/>
    <property type="match status" value="1"/>
</dbReference>